<dbReference type="Proteomes" id="UP001204798">
    <property type="component" value="Unassembled WGS sequence"/>
</dbReference>
<dbReference type="HAMAP" id="MF_00178">
    <property type="entry name" value="Lumazine_synth"/>
    <property type="match status" value="1"/>
</dbReference>
<keyword evidence="9" id="KW-1185">Reference proteome</keyword>
<proteinExistence type="inferred from homology"/>
<comment type="pathway">
    <text evidence="1 7">Cofactor biosynthesis; riboflavin biosynthesis; riboflavin from 2-hydroxy-3-oxobutyl phosphate and 5-amino-6-(D-ribitylamino)uracil: step 1/2.</text>
</comment>
<feature type="binding site" evidence="7">
    <location>
        <position position="114"/>
    </location>
    <ligand>
        <name>5-amino-6-(D-ribitylamino)uracil</name>
        <dbReference type="ChEBI" id="CHEBI:15934"/>
    </ligand>
</feature>
<organism evidence="8 9">
    <name type="scientific">Candidatus Fervidibacter sacchari</name>
    <dbReference type="NCBI Taxonomy" id="1448929"/>
    <lineage>
        <taxon>Bacteria</taxon>
        <taxon>Candidatus Fervidibacterota</taxon>
        <taxon>Candidatus Fervidibacter</taxon>
    </lineage>
</organism>
<evidence type="ECO:0000313" key="8">
    <source>
        <dbReference type="EMBL" id="MCS3917951.1"/>
    </source>
</evidence>
<protein>
    <recommendedName>
        <fullName evidence="3 7">6,7-dimethyl-8-ribityllumazine synthase</fullName>
        <shortName evidence="7">DMRL synthase</shortName>
        <shortName evidence="7">LS</shortName>
        <shortName evidence="7">Lumazine synthase</shortName>
        <ecNumber evidence="3 7">2.5.1.78</ecNumber>
    </recommendedName>
</protein>
<evidence type="ECO:0000313" key="9">
    <source>
        <dbReference type="Proteomes" id="UP001204798"/>
    </source>
</evidence>
<evidence type="ECO:0000256" key="6">
    <source>
        <dbReference type="ARBA" id="ARBA00048785"/>
    </source>
</evidence>
<dbReference type="InterPro" id="IPR002180">
    <property type="entry name" value="LS/RS"/>
</dbReference>
<evidence type="ECO:0000256" key="2">
    <source>
        <dbReference type="ARBA" id="ARBA00007424"/>
    </source>
</evidence>
<dbReference type="EMBL" id="JANUCP010000001">
    <property type="protein sequence ID" value="MCS3917951.1"/>
    <property type="molecule type" value="Genomic_DNA"/>
</dbReference>
<dbReference type="CDD" id="cd09209">
    <property type="entry name" value="Lumazine_synthase-I"/>
    <property type="match status" value="1"/>
</dbReference>
<dbReference type="InterPro" id="IPR036467">
    <property type="entry name" value="LS/RS_sf"/>
</dbReference>
<dbReference type="InterPro" id="IPR034964">
    <property type="entry name" value="LS"/>
</dbReference>
<feature type="binding site" evidence="7">
    <location>
        <position position="23"/>
    </location>
    <ligand>
        <name>5-amino-6-(D-ribitylamino)uracil</name>
        <dbReference type="ChEBI" id="CHEBI:15934"/>
    </ligand>
</feature>
<feature type="binding site" evidence="7">
    <location>
        <position position="128"/>
    </location>
    <ligand>
        <name>(2S)-2-hydroxy-3-oxobutyl phosphate</name>
        <dbReference type="ChEBI" id="CHEBI:58830"/>
    </ligand>
</feature>
<keyword evidence="5 7" id="KW-0808">Transferase</keyword>
<dbReference type="NCBIfam" id="TIGR00114">
    <property type="entry name" value="lumazine-synth"/>
    <property type="match status" value="1"/>
</dbReference>
<feature type="binding site" evidence="7">
    <location>
        <begin position="57"/>
        <end position="59"/>
    </location>
    <ligand>
        <name>5-amino-6-(D-ribitylamino)uracil</name>
        <dbReference type="ChEBI" id="CHEBI:15934"/>
    </ligand>
</feature>
<dbReference type="PANTHER" id="PTHR21058:SF0">
    <property type="entry name" value="6,7-DIMETHYL-8-RIBITYLLUMAZINE SYNTHASE"/>
    <property type="match status" value="1"/>
</dbReference>
<keyword evidence="4 7" id="KW-0686">Riboflavin biosynthesis</keyword>
<sequence length="158" mass="17035">MPKILEGQLTAQGLNFAIVVSRFNSLVTQRLLDGALDALRRHGADENAITIAWTPGSFELPFVAKRFAQTGKYHAVICLGCIIRGDTPHFEYVASETAKGIAQVMLETGVPVVFGVVTADNLEQALERAGAKAGNRGFDAAMTAMEMANLLQKIETEK</sequence>
<evidence type="ECO:0000256" key="5">
    <source>
        <dbReference type="ARBA" id="ARBA00022679"/>
    </source>
</evidence>
<feature type="binding site" evidence="7">
    <location>
        <begin position="86"/>
        <end position="87"/>
    </location>
    <ligand>
        <name>(2S)-2-hydroxy-3-oxobutyl phosphate</name>
        <dbReference type="ChEBI" id="CHEBI:58830"/>
    </ligand>
</feature>
<evidence type="ECO:0000256" key="3">
    <source>
        <dbReference type="ARBA" id="ARBA00012664"/>
    </source>
</evidence>
<accession>A0ABT2EKF6</accession>
<dbReference type="PANTHER" id="PTHR21058">
    <property type="entry name" value="6,7-DIMETHYL-8-RIBITYLLUMAZINE SYNTHASE DMRL SYNTHASE LUMAZINE SYNTHASE"/>
    <property type="match status" value="1"/>
</dbReference>
<comment type="similarity">
    <text evidence="2 7">Belongs to the DMRL synthase family.</text>
</comment>
<comment type="caution">
    <text evidence="8">The sequence shown here is derived from an EMBL/GenBank/DDBJ whole genome shotgun (WGS) entry which is preliminary data.</text>
</comment>
<gene>
    <name evidence="7" type="primary">ribH</name>
    <name evidence="8" type="ORF">M2350_000348</name>
</gene>
<reference evidence="8 9" key="1">
    <citation type="submission" date="2022-08" db="EMBL/GenBank/DDBJ databases">
        <title>Bacterial and archaeal communities from various locations to study Microbial Dark Matter (Phase II).</title>
        <authorList>
            <person name="Stepanauskas R."/>
        </authorList>
    </citation>
    <scope>NUCLEOTIDE SEQUENCE [LARGE SCALE GENOMIC DNA]</scope>
    <source>
        <strain evidence="8 9">PD1</strain>
    </source>
</reference>
<evidence type="ECO:0000256" key="1">
    <source>
        <dbReference type="ARBA" id="ARBA00004917"/>
    </source>
</evidence>
<dbReference type="Gene3D" id="3.40.50.960">
    <property type="entry name" value="Lumazine/riboflavin synthase"/>
    <property type="match status" value="1"/>
</dbReference>
<feature type="active site" description="Proton donor" evidence="7">
    <location>
        <position position="89"/>
    </location>
</feature>
<dbReference type="Pfam" id="PF00885">
    <property type="entry name" value="DMRL_synthase"/>
    <property type="match status" value="1"/>
</dbReference>
<feature type="binding site" evidence="7">
    <location>
        <begin position="81"/>
        <end position="83"/>
    </location>
    <ligand>
        <name>5-amino-6-(D-ribitylamino)uracil</name>
        <dbReference type="ChEBI" id="CHEBI:15934"/>
    </ligand>
</feature>
<dbReference type="GO" id="GO:0000906">
    <property type="term" value="F:6,7-dimethyl-8-ribityllumazine synthase activity"/>
    <property type="evidence" value="ECO:0007669"/>
    <property type="project" value="UniProtKB-EC"/>
</dbReference>
<dbReference type="RefSeq" id="WP_259092842.1">
    <property type="nucleotide sequence ID" value="NZ_CP130454.1"/>
</dbReference>
<comment type="function">
    <text evidence="7">Catalyzes the formation of 6,7-dimethyl-8-ribityllumazine by condensation of 5-amino-6-(D-ribitylamino)uracil with 3,4-dihydroxy-2-butanone 4-phosphate. This is the penultimate step in the biosynthesis of riboflavin.</text>
</comment>
<dbReference type="EC" id="2.5.1.78" evidence="3 7"/>
<dbReference type="SUPFAM" id="SSF52121">
    <property type="entry name" value="Lumazine synthase"/>
    <property type="match status" value="1"/>
</dbReference>
<evidence type="ECO:0000256" key="4">
    <source>
        <dbReference type="ARBA" id="ARBA00022619"/>
    </source>
</evidence>
<name>A0ABT2EKF6_9BACT</name>
<evidence type="ECO:0000256" key="7">
    <source>
        <dbReference type="HAMAP-Rule" id="MF_00178"/>
    </source>
</evidence>
<dbReference type="NCBIfam" id="NF000812">
    <property type="entry name" value="PRK00061.1-4"/>
    <property type="match status" value="1"/>
</dbReference>
<comment type="catalytic activity">
    <reaction evidence="6 7">
        <text>(2S)-2-hydroxy-3-oxobutyl phosphate + 5-amino-6-(D-ribitylamino)uracil = 6,7-dimethyl-8-(1-D-ribityl)lumazine + phosphate + 2 H2O + H(+)</text>
        <dbReference type="Rhea" id="RHEA:26152"/>
        <dbReference type="ChEBI" id="CHEBI:15377"/>
        <dbReference type="ChEBI" id="CHEBI:15378"/>
        <dbReference type="ChEBI" id="CHEBI:15934"/>
        <dbReference type="ChEBI" id="CHEBI:43474"/>
        <dbReference type="ChEBI" id="CHEBI:58201"/>
        <dbReference type="ChEBI" id="CHEBI:58830"/>
        <dbReference type="EC" id="2.5.1.78"/>
    </reaction>
</comment>